<dbReference type="Proteomes" id="UP001190700">
    <property type="component" value="Unassembled WGS sequence"/>
</dbReference>
<dbReference type="EMBL" id="LGRX02025638">
    <property type="protein sequence ID" value="KAK3252099.1"/>
    <property type="molecule type" value="Genomic_DNA"/>
</dbReference>
<evidence type="ECO:0000313" key="3">
    <source>
        <dbReference type="Proteomes" id="UP001190700"/>
    </source>
</evidence>
<dbReference type="AlphaFoldDB" id="A0AAE0F5B6"/>
<name>A0AAE0F5B6_9CHLO</name>
<gene>
    <name evidence="2" type="ORF">CYMTET_38592</name>
</gene>
<proteinExistence type="predicted"/>
<sequence>MADPKSPVFLKHDASPTACCLGAGKPVVSTATRRRAEAPEFTVRASGVMRCSPQPAASDRNLRRDAPGAIGGM</sequence>
<evidence type="ECO:0000256" key="1">
    <source>
        <dbReference type="SAM" id="MobiDB-lite"/>
    </source>
</evidence>
<keyword evidence="3" id="KW-1185">Reference proteome</keyword>
<protein>
    <submittedName>
        <fullName evidence="2">Uncharacterized protein</fullName>
    </submittedName>
</protein>
<comment type="caution">
    <text evidence="2">The sequence shown here is derived from an EMBL/GenBank/DDBJ whole genome shotgun (WGS) entry which is preliminary data.</text>
</comment>
<evidence type="ECO:0000313" key="2">
    <source>
        <dbReference type="EMBL" id="KAK3252099.1"/>
    </source>
</evidence>
<feature type="region of interest" description="Disordered" evidence="1">
    <location>
        <begin position="51"/>
        <end position="73"/>
    </location>
</feature>
<accession>A0AAE0F5B6</accession>
<reference evidence="2 3" key="1">
    <citation type="journal article" date="2015" name="Genome Biol. Evol.">
        <title>Comparative Genomics of a Bacterivorous Green Alga Reveals Evolutionary Causalities and Consequences of Phago-Mixotrophic Mode of Nutrition.</title>
        <authorList>
            <person name="Burns J.A."/>
            <person name="Paasch A."/>
            <person name="Narechania A."/>
            <person name="Kim E."/>
        </authorList>
    </citation>
    <scope>NUCLEOTIDE SEQUENCE [LARGE SCALE GENOMIC DNA]</scope>
    <source>
        <strain evidence="2 3">PLY_AMNH</strain>
    </source>
</reference>
<organism evidence="2 3">
    <name type="scientific">Cymbomonas tetramitiformis</name>
    <dbReference type="NCBI Taxonomy" id="36881"/>
    <lineage>
        <taxon>Eukaryota</taxon>
        <taxon>Viridiplantae</taxon>
        <taxon>Chlorophyta</taxon>
        <taxon>Pyramimonadophyceae</taxon>
        <taxon>Pyramimonadales</taxon>
        <taxon>Pyramimonadaceae</taxon>
        <taxon>Cymbomonas</taxon>
    </lineage>
</organism>